<protein>
    <submittedName>
        <fullName evidence="4">Uncharacterized protein</fullName>
    </submittedName>
</protein>
<dbReference type="PhylomeDB" id="R7QQH4"/>
<dbReference type="EMBL" id="HG002060">
    <property type="protein sequence ID" value="CDF39635.1"/>
    <property type="molecule type" value="Genomic_DNA"/>
</dbReference>
<dbReference type="Pfam" id="PF16213">
    <property type="entry name" value="DCB"/>
    <property type="match status" value="1"/>
</dbReference>
<accession>R7QQH4</accession>
<evidence type="ECO:0000256" key="1">
    <source>
        <dbReference type="SAM" id="MobiDB-lite"/>
    </source>
</evidence>
<keyword evidence="5" id="KW-1185">Reference proteome</keyword>
<feature type="domain" description="Mon2/Sec7/BIG1-like dimerisation and cyclophilin-binding" evidence="3">
    <location>
        <begin position="62"/>
        <end position="232"/>
    </location>
</feature>
<dbReference type="SUPFAM" id="SSF48371">
    <property type="entry name" value="ARM repeat"/>
    <property type="match status" value="1"/>
</dbReference>
<name>R7QQH4_CHOCR</name>
<organism evidence="4 5">
    <name type="scientific">Chondrus crispus</name>
    <name type="common">Carrageen Irish moss</name>
    <name type="synonym">Polymorpha crispa</name>
    <dbReference type="NCBI Taxonomy" id="2769"/>
    <lineage>
        <taxon>Eukaryota</taxon>
        <taxon>Rhodophyta</taxon>
        <taxon>Florideophyceae</taxon>
        <taxon>Rhodymeniophycidae</taxon>
        <taxon>Gigartinales</taxon>
        <taxon>Gigartinaceae</taxon>
        <taxon>Chondrus</taxon>
    </lineage>
</organism>
<evidence type="ECO:0000259" key="3">
    <source>
        <dbReference type="Pfam" id="PF16213"/>
    </source>
</evidence>
<feature type="region of interest" description="Disordered" evidence="1">
    <location>
        <begin position="884"/>
        <end position="909"/>
    </location>
</feature>
<dbReference type="OrthoDB" id="5346at2759"/>
<proteinExistence type="predicted"/>
<dbReference type="RefSeq" id="XP_005709929.1">
    <property type="nucleotide sequence ID" value="XM_005709872.1"/>
</dbReference>
<dbReference type="InterPro" id="IPR016024">
    <property type="entry name" value="ARM-type_fold"/>
</dbReference>
<gene>
    <name evidence="4" type="ORF">CHC_T00006813001</name>
</gene>
<dbReference type="STRING" id="2769.R7QQH4"/>
<reference evidence="5" key="1">
    <citation type="journal article" date="2013" name="Proc. Natl. Acad. Sci. U.S.A.">
        <title>Genome structure and metabolic features in the red seaweed Chondrus crispus shed light on evolution of the Archaeplastida.</title>
        <authorList>
            <person name="Collen J."/>
            <person name="Porcel B."/>
            <person name="Carre W."/>
            <person name="Ball S.G."/>
            <person name="Chaparro C."/>
            <person name="Tonon T."/>
            <person name="Barbeyron T."/>
            <person name="Michel G."/>
            <person name="Noel B."/>
            <person name="Valentin K."/>
            <person name="Elias M."/>
            <person name="Artiguenave F."/>
            <person name="Arun A."/>
            <person name="Aury J.M."/>
            <person name="Barbosa-Neto J.F."/>
            <person name="Bothwell J.H."/>
            <person name="Bouget F.Y."/>
            <person name="Brillet L."/>
            <person name="Cabello-Hurtado F."/>
            <person name="Capella-Gutierrez S."/>
            <person name="Charrier B."/>
            <person name="Cladiere L."/>
            <person name="Cock J.M."/>
            <person name="Coelho S.M."/>
            <person name="Colleoni C."/>
            <person name="Czjzek M."/>
            <person name="Da Silva C."/>
            <person name="Delage L."/>
            <person name="Denoeud F."/>
            <person name="Deschamps P."/>
            <person name="Dittami S.M."/>
            <person name="Gabaldon T."/>
            <person name="Gachon C.M."/>
            <person name="Groisillier A."/>
            <person name="Herve C."/>
            <person name="Jabbari K."/>
            <person name="Katinka M."/>
            <person name="Kloareg B."/>
            <person name="Kowalczyk N."/>
            <person name="Labadie K."/>
            <person name="Leblanc C."/>
            <person name="Lopez P.J."/>
            <person name="McLachlan D.H."/>
            <person name="Meslet-Cladiere L."/>
            <person name="Moustafa A."/>
            <person name="Nehr Z."/>
            <person name="Nyvall Collen P."/>
            <person name="Panaud O."/>
            <person name="Partensky F."/>
            <person name="Poulain J."/>
            <person name="Rensing S.A."/>
            <person name="Rousvoal S."/>
            <person name="Samson G."/>
            <person name="Symeonidi A."/>
            <person name="Weissenbach J."/>
            <person name="Zambounis A."/>
            <person name="Wincker P."/>
            <person name="Boyen C."/>
        </authorList>
    </citation>
    <scope>NUCLEOTIDE SEQUENCE [LARGE SCALE GENOMIC DNA]</scope>
    <source>
        <strain evidence="5">cv. Stackhouse</strain>
    </source>
</reference>
<dbReference type="Pfam" id="PF16206">
    <property type="entry name" value="Mon2_C"/>
    <property type="match status" value="1"/>
</dbReference>
<sequence>MNYFCRNFMSTAYQTLSFYGPNKFFSDCRERSSTHCCDLREAFVTLQTATQMTEDRRLPRVFLRGLEADLRALCADARKRNPELKDDAERVILSLKEADTVDSEREAADEAASVFCQACETLDLKTGSSALNLQVKVALRAVSCLHKLLSHRALSPERLPEVLDALQQLSSPPQDDNLTLKVLQGLLSLLTVRSYAKALCEEDLSRAFSLLFTLRTSRSNTGGTAASNALSAISQLSNGSDAGVIEQTSKAAFRQVSSDLFASASDSALRTAVEKQSPSGAFIPLSEFPCEARAAHNLFLDLCYAASNEELSWLAYEKSANSSFRALDLALALEVIDDGLSNNISLFAGQQVFSDVLSSRLCPVLHKLIRTIKDKSTMKSLLGLVVTITRNYWRILRPDCEALLFTLTKMSSTSKISSGDEIPWDCMYAMESLRCIVKVVPGEPTTLVDFTQAFDLQEGTGDLAASIVATSCDAMELVNRGDITPLPSSPLNSTMKPFANTMTNSYDHLISIATGLYLEIINGAKEAAKKGLDVVACTLLKDDSTERAIRVLEQILTDSPGISSARGLRLDVDGPFGAVEALCRALGEIAVIATKCQLDSLREVSLGALSGSCMGIIRNRRATYVTENGFAKKIGIMYGVLFEVQASCRESLGQSWLPVMEALEYLDFLIRKVEAVVEREESPLPAVLGKLKPQFDRVFTVTNELQWSSCHDMIAALVQCSRHSVSALSKRSNTDDQGKTDASTSLRVFGISKAEVTIVNALQRHNTEADPIPCKLWQLLTGHLTSVCNDSVFPSLRQFALSSLTTIACAAIPSGSPNVIGHEKIVMPFVDLLTSSHLDVRLGSLSAVYTVMVTQGERLTGEAAWTAVLKILSIAAGSTFAPGTNEHAGKAKKWSKNRPSMQASGSGQGPALEMMSEAFKIVQAIADDFLSSLVDSTLPGWIEILGLYSRQDDDVNVALTAIGLLWRTADFFAKNTNLQDTDELWIQLFETLKGISTDDRPEIRNCAVKTLTGSLSTHGLQLSAMAWKGCVAHALLPLLEEVMRGRAHTSQSDEISSLGKSRGDVQLLLHHSRDTPRKQWNETRVLALAGVAKVLRAALPRLTELRDQAEQPLFLMLTDGGADGLWRKMLRAAGVAAGSRDGEVAIAGVAALIELLRAAGFAATEVQERESMSHSPKAVSPADAAAIKGQAVSEGTTSSWISGVIGGSSVNDHDTANLRDSNSNTSRDSSQSTILMWEAVWSAIAEAIGVADEDGARRPCEGSAVNEESKIVDEKALQMLAEGILDARDRLSSKFTSRSSKTLVHVLLHLARGARTHQAALADQNSSNLTLVQEKTLAGMRTLSFGSDTASWVGLMNGLLQILEEQGDMINQPMKLERQVLEIIGHLYASDDVPSEVKTSKLRFVLETVGKVMLLRGVSEETVGNQASSSRSNGAYIVPIDSQSGAPLWISATEVVMMAMKCGNDYQYGAHSDEVWDAFVGIVEEFLYSPHRVQREPEYRRDIEEGDRAEKCDIILTGCVQEALSAMDLKTSSPKTQRRLVGLLAKGAEEGKASGRPRYVRSCQKRLFKLASGVWAGRVEVNAELVESVAEDSNQCVVEMCGRVLGQFIADGQRAGRCPLPAARRAEAVFLLQQLRRLNSHNAKGEDAFSKKHLVVLYPRLCECVDSRDEAVRQLARELLDATAPAGARERGPSENATYCTVYIRTVDMEIVLYWMRSRADAISQSRFIDHSWIGCDTSSR</sequence>
<dbReference type="Proteomes" id="UP000012073">
    <property type="component" value="Unassembled WGS sequence"/>
</dbReference>
<dbReference type="InterPro" id="IPR032817">
    <property type="entry name" value="Mon2_C"/>
</dbReference>
<dbReference type="Gramene" id="CDF39635">
    <property type="protein sequence ID" value="CDF39635"/>
    <property type="gene ID" value="CHC_T00006813001"/>
</dbReference>
<evidence type="ECO:0000313" key="4">
    <source>
        <dbReference type="EMBL" id="CDF39635.1"/>
    </source>
</evidence>
<dbReference type="InterPro" id="IPR032629">
    <property type="entry name" value="DCB_dom"/>
</dbReference>
<dbReference type="PANTHER" id="PTHR34199">
    <property type="entry name" value="NUMOD3 MOTIF FAMILY PROTEIN, EXPRESSED"/>
    <property type="match status" value="1"/>
</dbReference>
<feature type="domain" description="Mon2 C-terminal" evidence="2">
    <location>
        <begin position="979"/>
        <end position="1191"/>
    </location>
</feature>
<dbReference type="OMA" id="ANGDSIM"/>
<dbReference type="KEGG" id="ccp:CHC_T00006813001"/>
<dbReference type="GeneID" id="17317658"/>
<evidence type="ECO:0000313" key="5">
    <source>
        <dbReference type="Proteomes" id="UP000012073"/>
    </source>
</evidence>
<dbReference type="PANTHER" id="PTHR34199:SF4">
    <property type="entry name" value="ARM REPEAT SUPERFAMILY PROTEIN"/>
    <property type="match status" value="1"/>
</dbReference>
<evidence type="ECO:0000259" key="2">
    <source>
        <dbReference type="Pfam" id="PF16206"/>
    </source>
</evidence>